<dbReference type="InterPro" id="IPR009875">
    <property type="entry name" value="PilZ_domain"/>
</dbReference>
<dbReference type="PROSITE" id="PS50110">
    <property type="entry name" value="RESPONSE_REGULATORY"/>
    <property type="match status" value="1"/>
</dbReference>
<sequence>MTLKLRFLARARLWSEVVVTGGDRVFVATTETPAPGTQLEIEVETPELEAPLFINVTALEVRPLSPGLPAGIFVKVDAPSLERCRAVVADHDESARITGRTEARADCDLPSRLVSPLEMHGCATKSLSASGLTLLTPQPLVGGEQVKVTVQLPLSGELLVSGTVLWTRTELSLAGIKLSDGDTAMSARLQEAIDEVSSNRPRSALLSRTVLVADDDPSILDFTSRVVTKAGHKVLRAERGDTALELVRTNRPNLVFLDVLMPGLDGLEVCRAIRADAALAKTPVILLSAMGEERLVEAMKLCGADGYLTKPMRLEAVRAVLAERLSSN</sequence>
<name>A0A2W5SWI1_9BACT</name>
<evidence type="ECO:0000313" key="5">
    <source>
        <dbReference type="Proteomes" id="UP000249061"/>
    </source>
</evidence>
<evidence type="ECO:0000259" key="3">
    <source>
        <dbReference type="PROSITE" id="PS50110"/>
    </source>
</evidence>
<dbReference type="GO" id="GO:0000160">
    <property type="term" value="P:phosphorelay signal transduction system"/>
    <property type="evidence" value="ECO:0007669"/>
    <property type="project" value="InterPro"/>
</dbReference>
<feature type="modified residue" description="4-aspartylphosphate" evidence="2">
    <location>
        <position position="258"/>
    </location>
</feature>
<dbReference type="AlphaFoldDB" id="A0A2W5SWI1"/>
<evidence type="ECO:0000256" key="2">
    <source>
        <dbReference type="PROSITE-ProRule" id="PRU00169"/>
    </source>
</evidence>
<dbReference type="SUPFAM" id="SSF52172">
    <property type="entry name" value="CheY-like"/>
    <property type="match status" value="1"/>
</dbReference>
<dbReference type="CDD" id="cd17574">
    <property type="entry name" value="REC_OmpR"/>
    <property type="match status" value="1"/>
</dbReference>
<dbReference type="SMART" id="SM00448">
    <property type="entry name" value="REC"/>
    <property type="match status" value="1"/>
</dbReference>
<dbReference type="InterPro" id="IPR011006">
    <property type="entry name" value="CheY-like_superfamily"/>
</dbReference>
<dbReference type="PANTHER" id="PTHR44591">
    <property type="entry name" value="STRESS RESPONSE REGULATOR PROTEIN 1"/>
    <property type="match status" value="1"/>
</dbReference>
<dbReference type="Pfam" id="PF07238">
    <property type="entry name" value="PilZ"/>
    <property type="match status" value="1"/>
</dbReference>
<protein>
    <recommendedName>
        <fullName evidence="3">Response regulatory domain-containing protein</fullName>
    </recommendedName>
</protein>
<dbReference type="PANTHER" id="PTHR44591:SF3">
    <property type="entry name" value="RESPONSE REGULATORY DOMAIN-CONTAINING PROTEIN"/>
    <property type="match status" value="1"/>
</dbReference>
<comment type="caution">
    <text evidence="4">The sequence shown here is derived from an EMBL/GenBank/DDBJ whole genome shotgun (WGS) entry which is preliminary data.</text>
</comment>
<dbReference type="InterPro" id="IPR001789">
    <property type="entry name" value="Sig_transdc_resp-reg_receiver"/>
</dbReference>
<keyword evidence="1 2" id="KW-0597">Phosphoprotein</keyword>
<dbReference type="Gene3D" id="2.40.10.220">
    <property type="entry name" value="predicted glycosyltransferase like domains"/>
    <property type="match status" value="1"/>
</dbReference>
<gene>
    <name evidence="4" type="ORF">DI536_28225</name>
</gene>
<reference evidence="4 5" key="1">
    <citation type="submission" date="2017-08" db="EMBL/GenBank/DDBJ databases">
        <title>Infants hospitalized years apart are colonized by the same room-sourced microbial strains.</title>
        <authorList>
            <person name="Brooks B."/>
            <person name="Olm M.R."/>
            <person name="Firek B.A."/>
            <person name="Baker R."/>
            <person name="Thomas B.C."/>
            <person name="Morowitz M.J."/>
            <person name="Banfield J.F."/>
        </authorList>
    </citation>
    <scope>NUCLEOTIDE SEQUENCE [LARGE SCALE GENOMIC DNA]</scope>
    <source>
        <strain evidence="4">S2_003_000_R2_14</strain>
    </source>
</reference>
<dbReference type="Gene3D" id="3.40.50.2300">
    <property type="match status" value="1"/>
</dbReference>
<dbReference type="Pfam" id="PF00072">
    <property type="entry name" value="Response_reg"/>
    <property type="match status" value="1"/>
</dbReference>
<dbReference type="SUPFAM" id="SSF141371">
    <property type="entry name" value="PilZ domain-like"/>
    <property type="match status" value="1"/>
</dbReference>
<proteinExistence type="predicted"/>
<dbReference type="EMBL" id="QFQP01000032">
    <property type="protein sequence ID" value="PZR07340.1"/>
    <property type="molecule type" value="Genomic_DNA"/>
</dbReference>
<organism evidence="4 5">
    <name type="scientific">Archangium gephyra</name>
    <dbReference type="NCBI Taxonomy" id="48"/>
    <lineage>
        <taxon>Bacteria</taxon>
        <taxon>Pseudomonadati</taxon>
        <taxon>Myxococcota</taxon>
        <taxon>Myxococcia</taxon>
        <taxon>Myxococcales</taxon>
        <taxon>Cystobacterineae</taxon>
        <taxon>Archangiaceae</taxon>
        <taxon>Archangium</taxon>
    </lineage>
</organism>
<feature type="domain" description="Response regulatory" evidence="3">
    <location>
        <begin position="209"/>
        <end position="325"/>
    </location>
</feature>
<dbReference type="Proteomes" id="UP000249061">
    <property type="component" value="Unassembled WGS sequence"/>
</dbReference>
<evidence type="ECO:0000256" key="1">
    <source>
        <dbReference type="ARBA" id="ARBA00022553"/>
    </source>
</evidence>
<dbReference type="InterPro" id="IPR050595">
    <property type="entry name" value="Bact_response_regulator"/>
</dbReference>
<accession>A0A2W5SWI1</accession>
<dbReference type="GO" id="GO:0035438">
    <property type="term" value="F:cyclic-di-GMP binding"/>
    <property type="evidence" value="ECO:0007669"/>
    <property type="project" value="InterPro"/>
</dbReference>
<evidence type="ECO:0000313" key="4">
    <source>
        <dbReference type="EMBL" id="PZR07340.1"/>
    </source>
</evidence>